<organism evidence="1 2">
    <name type="scientific">Phlyctema vagabunda</name>
    <dbReference type="NCBI Taxonomy" id="108571"/>
    <lineage>
        <taxon>Eukaryota</taxon>
        <taxon>Fungi</taxon>
        <taxon>Dikarya</taxon>
        <taxon>Ascomycota</taxon>
        <taxon>Pezizomycotina</taxon>
        <taxon>Leotiomycetes</taxon>
        <taxon>Helotiales</taxon>
        <taxon>Dermateaceae</taxon>
        <taxon>Phlyctema</taxon>
    </lineage>
</organism>
<proteinExistence type="predicted"/>
<reference evidence="1 2" key="1">
    <citation type="submission" date="2024-06" db="EMBL/GenBank/DDBJ databases">
        <title>Complete genome of Phlyctema vagabunda strain 19-DSS-EL-015.</title>
        <authorList>
            <person name="Fiorenzani C."/>
        </authorList>
    </citation>
    <scope>NUCLEOTIDE SEQUENCE [LARGE SCALE GENOMIC DNA]</scope>
    <source>
        <strain evidence="1 2">19-DSS-EL-015</strain>
    </source>
</reference>
<evidence type="ECO:0000313" key="2">
    <source>
        <dbReference type="Proteomes" id="UP001629113"/>
    </source>
</evidence>
<keyword evidence="2" id="KW-1185">Reference proteome</keyword>
<sequence length="206" mass="23260">MALGAALAYMKICTASIGLWRLQGAQLRSTVQEEHFDKGYSKLLLERRSIRPQRQMAEMIQWVIMVVVVLRPEDRSGTDTVHVESIVTDAMRVMQLPAALPVETASVLYVPCKRYEPTASATVRADIIGQNMYGMSSERQSRLQYNYKLDDLPSGDQAEGASETKGLARMIVARRYSCCTRSNILRQGRERAQIEQRINEIFSPTT</sequence>
<dbReference type="EMBL" id="JBFCZG010000003">
    <property type="protein sequence ID" value="KAL3424679.1"/>
    <property type="molecule type" value="Genomic_DNA"/>
</dbReference>
<dbReference type="Proteomes" id="UP001629113">
    <property type="component" value="Unassembled WGS sequence"/>
</dbReference>
<name>A0ABR4PMY0_9HELO</name>
<protein>
    <submittedName>
        <fullName evidence="1">Uncharacterized protein</fullName>
    </submittedName>
</protein>
<comment type="caution">
    <text evidence="1">The sequence shown here is derived from an EMBL/GenBank/DDBJ whole genome shotgun (WGS) entry which is preliminary data.</text>
</comment>
<accession>A0ABR4PMY0</accession>
<gene>
    <name evidence="1" type="ORF">PVAG01_03960</name>
</gene>
<evidence type="ECO:0000313" key="1">
    <source>
        <dbReference type="EMBL" id="KAL3424679.1"/>
    </source>
</evidence>